<accession>A0A918AWB4</accession>
<dbReference type="InterPro" id="IPR000524">
    <property type="entry name" value="Tscrpt_reg_HTH_GntR"/>
</dbReference>
<dbReference type="Gene3D" id="1.10.10.10">
    <property type="entry name" value="Winged helix-like DNA-binding domain superfamily/Winged helix DNA-binding domain"/>
    <property type="match status" value="1"/>
</dbReference>
<keyword evidence="6" id="KW-1185">Reference proteome</keyword>
<dbReference type="GO" id="GO:0003700">
    <property type="term" value="F:DNA-binding transcription factor activity"/>
    <property type="evidence" value="ECO:0007669"/>
    <property type="project" value="InterPro"/>
</dbReference>
<dbReference type="SUPFAM" id="SSF46785">
    <property type="entry name" value="Winged helix' DNA-binding domain"/>
    <property type="match status" value="1"/>
</dbReference>
<sequence length="255" mass="28017">MPPLTIRQLDGGACPMPSPKTFTKIADHFRERILSGELEPGAKLPTNREIAGQWQAAAATVSRALQALQVENFIRTTPRGTYVADDPRWTLSARDRLARVQRVKSFLAEGETSRVTAAELIVPPLYVAEIFDLEAGDQVVRREWLAGRGKTRTVFAVTWYPAPFAALVPDLLNTAPGRNHGLSARVLEATGRTITHARDDMHARPADAREASALGLPVGSPILAGAHRWSDAEGVIEYGEWCLPPRFTIGYEYQP</sequence>
<dbReference type="GO" id="GO:0003677">
    <property type="term" value="F:DNA binding"/>
    <property type="evidence" value="ECO:0007669"/>
    <property type="project" value="UniProtKB-KW"/>
</dbReference>
<dbReference type="InterPro" id="IPR028978">
    <property type="entry name" value="Chorismate_lyase_/UTRA_dom_sf"/>
</dbReference>
<organism evidence="5 6">
    <name type="scientific">Streptomyces roseolilacinus</name>
    <dbReference type="NCBI Taxonomy" id="66904"/>
    <lineage>
        <taxon>Bacteria</taxon>
        <taxon>Bacillati</taxon>
        <taxon>Actinomycetota</taxon>
        <taxon>Actinomycetes</taxon>
        <taxon>Kitasatosporales</taxon>
        <taxon>Streptomycetaceae</taxon>
        <taxon>Streptomyces</taxon>
    </lineage>
</organism>
<dbReference type="Pfam" id="PF00392">
    <property type="entry name" value="GntR"/>
    <property type="match status" value="1"/>
</dbReference>
<name>A0A918AWB4_9ACTN</name>
<dbReference type="SMART" id="SM00866">
    <property type="entry name" value="UTRA"/>
    <property type="match status" value="1"/>
</dbReference>
<keyword evidence="1" id="KW-0805">Transcription regulation</keyword>
<reference evidence="5" key="1">
    <citation type="journal article" date="2014" name="Int. J. Syst. Evol. Microbiol.">
        <title>Complete genome sequence of Corynebacterium casei LMG S-19264T (=DSM 44701T), isolated from a smear-ripened cheese.</title>
        <authorList>
            <consortium name="US DOE Joint Genome Institute (JGI-PGF)"/>
            <person name="Walter F."/>
            <person name="Albersmeier A."/>
            <person name="Kalinowski J."/>
            <person name="Ruckert C."/>
        </authorList>
    </citation>
    <scope>NUCLEOTIDE SEQUENCE</scope>
    <source>
        <strain evidence="5">JCM 4335</strain>
    </source>
</reference>
<keyword evidence="2" id="KW-0238">DNA-binding</keyword>
<comment type="caution">
    <text evidence="5">The sequence shown here is derived from an EMBL/GenBank/DDBJ whole genome shotgun (WGS) entry which is preliminary data.</text>
</comment>
<protein>
    <recommendedName>
        <fullName evidence="4">HTH gntR-type domain-containing protein</fullName>
    </recommendedName>
</protein>
<dbReference type="Proteomes" id="UP000654123">
    <property type="component" value="Unassembled WGS sequence"/>
</dbReference>
<dbReference type="PANTHER" id="PTHR44846">
    <property type="entry name" value="MANNOSYL-D-GLYCERATE TRANSPORT/METABOLISM SYSTEM REPRESSOR MNGR-RELATED"/>
    <property type="match status" value="1"/>
</dbReference>
<dbReference type="Pfam" id="PF07702">
    <property type="entry name" value="UTRA"/>
    <property type="match status" value="1"/>
</dbReference>
<evidence type="ECO:0000313" key="5">
    <source>
        <dbReference type="EMBL" id="GGP92380.1"/>
    </source>
</evidence>
<evidence type="ECO:0000259" key="4">
    <source>
        <dbReference type="PROSITE" id="PS50949"/>
    </source>
</evidence>
<dbReference type="InterPro" id="IPR050679">
    <property type="entry name" value="Bact_HTH_transcr_reg"/>
</dbReference>
<evidence type="ECO:0000313" key="6">
    <source>
        <dbReference type="Proteomes" id="UP000654123"/>
    </source>
</evidence>
<dbReference type="SUPFAM" id="SSF64288">
    <property type="entry name" value="Chorismate lyase-like"/>
    <property type="match status" value="1"/>
</dbReference>
<dbReference type="GO" id="GO:0045892">
    <property type="term" value="P:negative regulation of DNA-templated transcription"/>
    <property type="evidence" value="ECO:0007669"/>
    <property type="project" value="TreeGrafter"/>
</dbReference>
<dbReference type="InterPro" id="IPR011663">
    <property type="entry name" value="UTRA"/>
</dbReference>
<feature type="domain" description="HTH gntR-type" evidence="4">
    <location>
        <begin position="19"/>
        <end position="86"/>
    </location>
</feature>
<keyword evidence="3" id="KW-0804">Transcription</keyword>
<evidence type="ECO:0000256" key="2">
    <source>
        <dbReference type="ARBA" id="ARBA00023125"/>
    </source>
</evidence>
<gene>
    <name evidence="5" type="ORF">GCM10010249_08090</name>
</gene>
<dbReference type="CDD" id="cd07377">
    <property type="entry name" value="WHTH_GntR"/>
    <property type="match status" value="1"/>
</dbReference>
<dbReference type="InterPro" id="IPR036388">
    <property type="entry name" value="WH-like_DNA-bd_sf"/>
</dbReference>
<proteinExistence type="predicted"/>
<evidence type="ECO:0000256" key="3">
    <source>
        <dbReference type="ARBA" id="ARBA00023163"/>
    </source>
</evidence>
<dbReference type="InterPro" id="IPR036390">
    <property type="entry name" value="WH_DNA-bd_sf"/>
</dbReference>
<dbReference type="PROSITE" id="PS50949">
    <property type="entry name" value="HTH_GNTR"/>
    <property type="match status" value="1"/>
</dbReference>
<dbReference type="Gene3D" id="3.40.1410.10">
    <property type="entry name" value="Chorismate lyase-like"/>
    <property type="match status" value="1"/>
</dbReference>
<reference evidence="5" key="2">
    <citation type="submission" date="2020-09" db="EMBL/GenBank/DDBJ databases">
        <authorList>
            <person name="Sun Q."/>
            <person name="Ohkuma M."/>
        </authorList>
    </citation>
    <scope>NUCLEOTIDE SEQUENCE</scope>
    <source>
        <strain evidence="5">JCM 4335</strain>
    </source>
</reference>
<dbReference type="SMART" id="SM00345">
    <property type="entry name" value="HTH_GNTR"/>
    <property type="match status" value="1"/>
</dbReference>
<dbReference type="EMBL" id="BMSV01000001">
    <property type="protein sequence ID" value="GGP92380.1"/>
    <property type="molecule type" value="Genomic_DNA"/>
</dbReference>
<dbReference type="AlphaFoldDB" id="A0A918AWB4"/>
<dbReference type="PANTHER" id="PTHR44846:SF17">
    <property type="entry name" value="GNTR-FAMILY TRANSCRIPTIONAL REGULATOR"/>
    <property type="match status" value="1"/>
</dbReference>
<evidence type="ECO:0000256" key="1">
    <source>
        <dbReference type="ARBA" id="ARBA00023015"/>
    </source>
</evidence>